<feature type="domain" description="Cytochrome b561" evidence="13">
    <location>
        <begin position="1"/>
        <end position="199"/>
    </location>
</feature>
<keyword evidence="10 12" id="KW-0472">Membrane</keyword>
<evidence type="ECO:0000313" key="15">
    <source>
        <dbReference type="Proteomes" id="UP001347796"/>
    </source>
</evidence>
<feature type="transmembrane region" description="Helical" evidence="12">
    <location>
        <begin position="175"/>
        <end position="195"/>
    </location>
</feature>
<keyword evidence="6" id="KW-0479">Metal-binding</keyword>
<keyword evidence="5 12" id="KW-0812">Transmembrane</keyword>
<accession>A0AAN8JID8</accession>
<gene>
    <name evidence="14" type="ORF">SNE40_014475</name>
</gene>
<dbReference type="SMART" id="SM00665">
    <property type="entry name" value="B561"/>
    <property type="match status" value="1"/>
</dbReference>
<comment type="subcellular location">
    <subcellularLocation>
        <location evidence="2">Membrane</location>
        <topology evidence="2">Multi-pass membrane protein</topology>
    </subcellularLocation>
</comment>
<dbReference type="AlphaFoldDB" id="A0AAN8JID8"/>
<dbReference type="Proteomes" id="UP001347796">
    <property type="component" value="Unassembled WGS sequence"/>
</dbReference>
<evidence type="ECO:0000256" key="6">
    <source>
        <dbReference type="ARBA" id="ARBA00022723"/>
    </source>
</evidence>
<comment type="caution">
    <text evidence="14">The sequence shown here is derived from an EMBL/GenBank/DDBJ whole genome shotgun (WGS) entry which is preliminary data.</text>
</comment>
<feature type="transmembrane region" description="Helical" evidence="12">
    <location>
        <begin position="32"/>
        <end position="56"/>
    </location>
</feature>
<evidence type="ECO:0000313" key="14">
    <source>
        <dbReference type="EMBL" id="KAK6176135.1"/>
    </source>
</evidence>
<reference evidence="14 15" key="1">
    <citation type="submission" date="2024-01" db="EMBL/GenBank/DDBJ databases">
        <title>The genome of the rayed Mediterranean limpet Patella caerulea (Linnaeus, 1758).</title>
        <authorList>
            <person name="Anh-Thu Weber A."/>
            <person name="Halstead-Nussloch G."/>
        </authorList>
    </citation>
    <scope>NUCLEOTIDE SEQUENCE [LARGE SCALE GENOMIC DNA]</scope>
    <source>
        <strain evidence="14">AATW-2023a</strain>
        <tissue evidence="14">Whole specimen</tissue>
    </source>
</reference>
<keyword evidence="4" id="KW-0349">Heme</keyword>
<dbReference type="EMBL" id="JAZGQO010000010">
    <property type="protein sequence ID" value="KAK6176135.1"/>
    <property type="molecule type" value="Genomic_DNA"/>
</dbReference>
<dbReference type="GO" id="GO:0140575">
    <property type="term" value="F:transmembrane monodehydroascorbate reductase activity"/>
    <property type="evidence" value="ECO:0007669"/>
    <property type="project" value="InterPro"/>
</dbReference>
<protein>
    <recommendedName>
        <fullName evidence="11">ascorbate ferrireductase (transmembrane)</fullName>
        <ecNumber evidence="11">7.2.1.3</ecNumber>
    </recommendedName>
</protein>
<dbReference type="Gene3D" id="1.20.120.1770">
    <property type="match status" value="1"/>
</dbReference>
<evidence type="ECO:0000256" key="2">
    <source>
        <dbReference type="ARBA" id="ARBA00004141"/>
    </source>
</evidence>
<feature type="transmembrane region" description="Helical" evidence="12">
    <location>
        <begin position="99"/>
        <end position="122"/>
    </location>
</feature>
<dbReference type="PANTHER" id="PTHR15422:SF45">
    <property type="entry name" value="CYTOCHROME B561 DOMAIN-CONTAINING PROTEIN"/>
    <property type="match status" value="1"/>
</dbReference>
<proteinExistence type="predicted"/>
<dbReference type="PROSITE" id="PS50939">
    <property type="entry name" value="CYTOCHROME_B561"/>
    <property type="match status" value="1"/>
</dbReference>
<keyword evidence="15" id="KW-1185">Reference proteome</keyword>
<keyword evidence="7" id="KW-0249">Electron transport</keyword>
<dbReference type="InterPro" id="IPR045150">
    <property type="entry name" value="CYB561D1/2"/>
</dbReference>
<evidence type="ECO:0000256" key="11">
    <source>
        <dbReference type="ARBA" id="ARBA00024225"/>
    </source>
</evidence>
<keyword evidence="9" id="KW-0408">Iron</keyword>
<dbReference type="GO" id="GO:0046872">
    <property type="term" value="F:metal ion binding"/>
    <property type="evidence" value="ECO:0007669"/>
    <property type="project" value="UniProtKB-KW"/>
</dbReference>
<evidence type="ECO:0000259" key="13">
    <source>
        <dbReference type="PROSITE" id="PS50939"/>
    </source>
</evidence>
<dbReference type="InterPro" id="IPR006593">
    <property type="entry name" value="Cyt_b561/ferric_Rdtase_TM"/>
</dbReference>
<evidence type="ECO:0000256" key="4">
    <source>
        <dbReference type="ARBA" id="ARBA00022617"/>
    </source>
</evidence>
<evidence type="ECO:0000256" key="3">
    <source>
        <dbReference type="ARBA" id="ARBA00022448"/>
    </source>
</evidence>
<dbReference type="GO" id="GO:0016020">
    <property type="term" value="C:membrane"/>
    <property type="evidence" value="ECO:0007669"/>
    <property type="project" value="UniProtKB-SubCell"/>
</dbReference>
<dbReference type="GO" id="GO:0140571">
    <property type="term" value="F:transmembrane ascorbate ferrireductase activity"/>
    <property type="evidence" value="ECO:0007669"/>
    <property type="project" value="UniProtKB-EC"/>
</dbReference>
<evidence type="ECO:0000256" key="8">
    <source>
        <dbReference type="ARBA" id="ARBA00022989"/>
    </source>
</evidence>
<evidence type="ECO:0000256" key="1">
    <source>
        <dbReference type="ARBA" id="ARBA00001970"/>
    </source>
</evidence>
<evidence type="ECO:0000256" key="10">
    <source>
        <dbReference type="ARBA" id="ARBA00023136"/>
    </source>
</evidence>
<evidence type="ECO:0000256" key="5">
    <source>
        <dbReference type="ARBA" id="ARBA00022692"/>
    </source>
</evidence>
<name>A0AAN8JID8_PATCE</name>
<keyword evidence="3" id="KW-0813">Transport</keyword>
<organism evidence="14 15">
    <name type="scientific">Patella caerulea</name>
    <name type="common">Rayed Mediterranean limpet</name>
    <dbReference type="NCBI Taxonomy" id="87958"/>
    <lineage>
        <taxon>Eukaryota</taxon>
        <taxon>Metazoa</taxon>
        <taxon>Spiralia</taxon>
        <taxon>Lophotrochozoa</taxon>
        <taxon>Mollusca</taxon>
        <taxon>Gastropoda</taxon>
        <taxon>Patellogastropoda</taxon>
        <taxon>Patelloidea</taxon>
        <taxon>Patellidae</taxon>
        <taxon>Patella</taxon>
    </lineage>
</organism>
<evidence type="ECO:0000256" key="9">
    <source>
        <dbReference type="ARBA" id="ARBA00023004"/>
    </source>
</evidence>
<dbReference type="CDD" id="cd08761">
    <property type="entry name" value="Cyt_b561_CYB561D2_like"/>
    <property type="match status" value="1"/>
</dbReference>
<dbReference type="EC" id="7.2.1.3" evidence="11"/>
<sequence length="205" mass="22781">MVAHFVTVLLTGFIIYTAWAPGASLFSWHPTFMAIAFMMLMFEGILMFSPQSSLVVNWSRSSKVTAHWICQTTGVVCALLGLAAIMYNKHLNDKPHFTTWHGLLGVMTVAFACFELLGGLCVKYSQTLLKGIKIRLADLKMYHATAGLVLFILACVTTILGMFSNFYTRNVQGTSYYMSIACVALISLIITNQVTQSYLPKVNKR</sequence>
<feature type="transmembrane region" description="Helical" evidence="12">
    <location>
        <begin position="68"/>
        <end position="87"/>
    </location>
</feature>
<evidence type="ECO:0000256" key="12">
    <source>
        <dbReference type="SAM" id="Phobius"/>
    </source>
</evidence>
<dbReference type="PANTHER" id="PTHR15422">
    <property type="entry name" value="OS05G0565100 PROTEIN"/>
    <property type="match status" value="1"/>
</dbReference>
<evidence type="ECO:0000256" key="7">
    <source>
        <dbReference type="ARBA" id="ARBA00022982"/>
    </source>
</evidence>
<comment type="cofactor">
    <cofactor evidence="1">
        <name>heme b</name>
        <dbReference type="ChEBI" id="CHEBI:60344"/>
    </cofactor>
</comment>
<dbReference type="Pfam" id="PF03188">
    <property type="entry name" value="Cytochrom_B561"/>
    <property type="match status" value="1"/>
</dbReference>
<feature type="transmembrane region" description="Helical" evidence="12">
    <location>
        <begin position="142"/>
        <end position="163"/>
    </location>
</feature>
<keyword evidence="8 12" id="KW-1133">Transmembrane helix</keyword>